<dbReference type="InterPro" id="IPR000001">
    <property type="entry name" value="Kringle"/>
</dbReference>
<dbReference type="PRINTS" id="PR00722">
    <property type="entry name" value="CHYMOTRYPSIN"/>
</dbReference>
<dbReference type="PROSITE" id="PS00021">
    <property type="entry name" value="KRINGLE_1"/>
    <property type="match status" value="1"/>
</dbReference>
<dbReference type="InterPro" id="IPR038178">
    <property type="entry name" value="Kringle_sf"/>
</dbReference>
<protein>
    <submittedName>
        <fullName evidence="5">Uncharacterized protein</fullName>
    </submittedName>
</protein>
<dbReference type="PANTHER" id="PTHR24261">
    <property type="entry name" value="PLASMINOGEN-RELATED"/>
    <property type="match status" value="1"/>
</dbReference>
<gene>
    <name evidence="5" type="ORF">CTOB1V02_LOCUS1308</name>
</gene>
<dbReference type="Pfam" id="PF00089">
    <property type="entry name" value="Trypsin"/>
    <property type="match status" value="1"/>
</dbReference>
<evidence type="ECO:0000313" key="5">
    <source>
        <dbReference type="EMBL" id="CAD7223318.1"/>
    </source>
</evidence>
<dbReference type="InterPro" id="IPR001314">
    <property type="entry name" value="Peptidase_S1A"/>
</dbReference>
<keyword evidence="3" id="KW-1015">Disulfide bond</keyword>
<dbReference type="Pfam" id="PF00051">
    <property type="entry name" value="Kringle"/>
    <property type="match status" value="3"/>
</dbReference>
<dbReference type="SUPFAM" id="SSF57440">
    <property type="entry name" value="Kringle-like"/>
    <property type="match status" value="4"/>
</dbReference>
<dbReference type="EMBL" id="OB660183">
    <property type="protein sequence ID" value="CAD7223318.1"/>
    <property type="molecule type" value="Genomic_DNA"/>
</dbReference>
<keyword evidence="2" id="KW-0677">Repeat</keyword>
<reference evidence="5" key="1">
    <citation type="submission" date="2020-11" db="EMBL/GenBank/DDBJ databases">
        <authorList>
            <person name="Tran Van P."/>
        </authorList>
    </citation>
    <scope>NUCLEOTIDE SEQUENCE</scope>
</reference>
<dbReference type="PROSITE" id="PS50240">
    <property type="entry name" value="TRYPSIN_DOM"/>
    <property type="match status" value="1"/>
</dbReference>
<dbReference type="SMART" id="SM00020">
    <property type="entry name" value="Tryp_SPc"/>
    <property type="match status" value="1"/>
</dbReference>
<evidence type="ECO:0000256" key="1">
    <source>
        <dbReference type="ARBA" id="ARBA00022572"/>
    </source>
</evidence>
<name>A0A7R8W664_9CRUS</name>
<keyword evidence="1 4" id="KW-0420">Kringle</keyword>
<evidence type="ECO:0000256" key="3">
    <source>
        <dbReference type="ARBA" id="ARBA00023157"/>
    </source>
</evidence>
<dbReference type="InterPro" id="IPR013806">
    <property type="entry name" value="Kringle-like"/>
</dbReference>
<dbReference type="InterPro" id="IPR050759">
    <property type="entry name" value="Serine_protease_kringle"/>
</dbReference>
<dbReference type="GO" id="GO:0006508">
    <property type="term" value="P:proteolysis"/>
    <property type="evidence" value="ECO:0007669"/>
    <property type="project" value="InterPro"/>
</dbReference>
<dbReference type="PROSITE" id="PS50070">
    <property type="entry name" value="KRINGLE_2"/>
    <property type="match status" value="4"/>
</dbReference>
<dbReference type="InterPro" id="IPR009003">
    <property type="entry name" value="Peptidase_S1_PA"/>
</dbReference>
<dbReference type="InterPro" id="IPR001254">
    <property type="entry name" value="Trypsin_dom"/>
</dbReference>
<dbReference type="OrthoDB" id="41905at2759"/>
<sequence>MSPATWSFVVLCVFSVLLVTEGQRRRQRKECPGAVTGKCISEELCNALNDKVYGYATMIPTKRCAPRPGEEGQRMVCCERFLECKEEASGVGYRGRLNVTETGKPCLPWTEMKSFHDDFFVDGSKEPAGTYCRSVNFNGGNYTFRCHVEFTDLGCYVEGGDGSQGPSFEFCSLPLCSELRNPQSATPTEEAKECKMTPSGKEYRGRLNVTVSGRTCQRWYRQLPHQVKGAALQSENYPDETIHAARNYCRNPDGDAKGPWCYTTDEEVKWEYCDVPFCPEATRSEAHPREPPPTTTVQETSTECLPDQYGRGYRGTRNVTASGRACRRWDDPERNDDSYWSDQDGSWENYCRSPVYSQRETVWCYTTDPDLIWEYCDVPQCPTDDCKTSVHGTEYQGFRSTTRTGKPCARWDDQRLKGEFMFSDWIQRAEANNYCRNFLPKTDVMPWCMTESEIYTGRLEREYCKVPLCSNRVQDITMDLDRDLREVMTRNRADCSIFKTHRKIKLPPTPHVGCVAPIGGTETPVFEYPFLALIGRRRSGPLVSEGEWYFFCGGTLIASDFIVTAAHCFVDIVPEIVRLREHDIRGDVKDEPLPIDSPVAQLIIHPNYKAPAAENDIALIRLQEKVTAFDGTVRPACLPRLRQLLDPGTMVKAIGWGTVGFSAAKTPVPIEVDFPVWDSQNCSEHYADRKEAYPRGLPIGNVICAGAPGKDTCQGDSGGPLIVDRAQAKDATDDETAETLRLQYELAGITSGGFACGTLRPGVYTRIDSYLEWILRSIVDARKL</sequence>
<organism evidence="5">
    <name type="scientific">Cyprideis torosa</name>
    <dbReference type="NCBI Taxonomy" id="163714"/>
    <lineage>
        <taxon>Eukaryota</taxon>
        <taxon>Metazoa</taxon>
        <taxon>Ecdysozoa</taxon>
        <taxon>Arthropoda</taxon>
        <taxon>Crustacea</taxon>
        <taxon>Oligostraca</taxon>
        <taxon>Ostracoda</taxon>
        <taxon>Podocopa</taxon>
        <taxon>Podocopida</taxon>
        <taxon>Cytherocopina</taxon>
        <taxon>Cytheroidea</taxon>
        <taxon>Cytherideidae</taxon>
        <taxon>Cyprideis</taxon>
    </lineage>
</organism>
<dbReference type="PROSITE" id="PS00134">
    <property type="entry name" value="TRYPSIN_HIS"/>
    <property type="match status" value="1"/>
</dbReference>
<dbReference type="CDD" id="cd00190">
    <property type="entry name" value="Tryp_SPc"/>
    <property type="match status" value="1"/>
</dbReference>
<dbReference type="InterPro" id="IPR018056">
    <property type="entry name" value="Kringle_CS"/>
</dbReference>
<dbReference type="PROSITE" id="PS00135">
    <property type="entry name" value="TRYPSIN_SER"/>
    <property type="match status" value="1"/>
</dbReference>
<dbReference type="SMART" id="SM00130">
    <property type="entry name" value="KR"/>
    <property type="match status" value="4"/>
</dbReference>
<dbReference type="FunFam" id="2.40.10.10:FF:000068">
    <property type="entry name" value="transmembrane protease serine 2"/>
    <property type="match status" value="1"/>
</dbReference>
<evidence type="ECO:0000256" key="2">
    <source>
        <dbReference type="ARBA" id="ARBA00022737"/>
    </source>
</evidence>
<dbReference type="PANTHER" id="PTHR24261:SF7">
    <property type="entry name" value="KRINGLE DOMAIN-CONTAINING PROTEIN"/>
    <property type="match status" value="1"/>
</dbReference>
<dbReference type="PRINTS" id="PR00018">
    <property type="entry name" value="KRINGLE"/>
</dbReference>
<dbReference type="CDD" id="cd00108">
    <property type="entry name" value="KR"/>
    <property type="match status" value="2"/>
</dbReference>
<dbReference type="InterPro" id="IPR033116">
    <property type="entry name" value="TRYPSIN_SER"/>
</dbReference>
<evidence type="ECO:0000256" key="4">
    <source>
        <dbReference type="PROSITE-ProRule" id="PRU00121"/>
    </source>
</evidence>
<dbReference type="InterPro" id="IPR018114">
    <property type="entry name" value="TRYPSIN_HIS"/>
</dbReference>
<proteinExistence type="predicted"/>
<dbReference type="SUPFAM" id="SSF50494">
    <property type="entry name" value="Trypsin-like serine proteases"/>
    <property type="match status" value="1"/>
</dbReference>
<dbReference type="Gene3D" id="2.40.10.10">
    <property type="entry name" value="Trypsin-like serine proteases"/>
    <property type="match status" value="1"/>
</dbReference>
<dbReference type="Gene3D" id="2.40.20.10">
    <property type="entry name" value="Plasminogen Kringle 4"/>
    <property type="match status" value="4"/>
</dbReference>
<accession>A0A7R8W664</accession>
<dbReference type="InterPro" id="IPR043504">
    <property type="entry name" value="Peptidase_S1_PA_chymotrypsin"/>
</dbReference>
<dbReference type="GO" id="GO:0004252">
    <property type="term" value="F:serine-type endopeptidase activity"/>
    <property type="evidence" value="ECO:0007669"/>
    <property type="project" value="InterPro"/>
</dbReference>
<dbReference type="AlphaFoldDB" id="A0A7R8W664"/>
<comment type="caution">
    <text evidence="4">Lacks conserved residue(s) required for the propagation of feature annotation.</text>
</comment>